<name>A0A1J4KQB3_9EUKA</name>
<dbReference type="EMBL" id="MLAK01000574">
    <property type="protein sequence ID" value="OHT11980.1"/>
    <property type="molecule type" value="Genomic_DNA"/>
</dbReference>
<feature type="region of interest" description="Disordered" evidence="1">
    <location>
        <begin position="128"/>
        <end position="154"/>
    </location>
</feature>
<protein>
    <submittedName>
        <fullName evidence="2">Uncharacterized protein</fullName>
    </submittedName>
</protein>
<dbReference type="VEuPathDB" id="TrichDB:TRFO_18363"/>
<sequence>MNSYGVPQISINGFNNNYTRKRKANDQRKFIGWDKALEDLLAQPITDNLDYKDVEWKLGTRMSADTVPIDIDINLFNANNANLIESNSSSNHVRFCEQMKPSHQSKSKARQMRTREVMVRNMITSPMTPRKSVKLPKTASTQTAGRAKTAMRDKKEVETIIHNRAHRPMPLQEIPVRKTEHMQIARTFDVHMTPSIRNAMSNRYFY</sequence>
<accession>A0A1J4KQB3</accession>
<keyword evidence="3" id="KW-1185">Reference proteome</keyword>
<proteinExistence type="predicted"/>
<gene>
    <name evidence="2" type="ORF">TRFO_18363</name>
</gene>
<dbReference type="RefSeq" id="XP_068365116.1">
    <property type="nucleotide sequence ID" value="XM_068500137.1"/>
</dbReference>
<dbReference type="Proteomes" id="UP000179807">
    <property type="component" value="Unassembled WGS sequence"/>
</dbReference>
<organism evidence="2 3">
    <name type="scientific">Tritrichomonas foetus</name>
    <dbReference type="NCBI Taxonomy" id="1144522"/>
    <lineage>
        <taxon>Eukaryota</taxon>
        <taxon>Metamonada</taxon>
        <taxon>Parabasalia</taxon>
        <taxon>Tritrichomonadida</taxon>
        <taxon>Tritrichomonadidae</taxon>
        <taxon>Tritrichomonas</taxon>
    </lineage>
</organism>
<evidence type="ECO:0000313" key="3">
    <source>
        <dbReference type="Proteomes" id="UP000179807"/>
    </source>
</evidence>
<dbReference type="AlphaFoldDB" id="A0A1J4KQB3"/>
<evidence type="ECO:0000256" key="1">
    <source>
        <dbReference type="SAM" id="MobiDB-lite"/>
    </source>
</evidence>
<evidence type="ECO:0000313" key="2">
    <source>
        <dbReference type="EMBL" id="OHT11980.1"/>
    </source>
</evidence>
<comment type="caution">
    <text evidence="2">The sequence shown here is derived from an EMBL/GenBank/DDBJ whole genome shotgun (WGS) entry which is preliminary data.</text>
</comment>
<reference evidence="2" key="1">
    <citation type="submission" date="2016-10" db="EMBL/GenBank/DDBJ databases">
        <authorList>
            <person name="Benchimol M."/>
            <person name="Almeida L.G."/>
            <person name="Vasconcelos A.T."/>
            <person name="Perreira-Neves A."/>
            <person name="Rosa I.A."/>
            <person name="Tasca T."/>
            <person name="Bogo M.R."/>
            <person name="de Souza W."/>
        </authorList>
    </citation>
    <scope>NUCLEOTIDE SEQUENCE [LARGE SCALE GENOMIC DNA]</scope>
    <source>
        <strain evidence="2">K</strain>
    </source>
</reference>
<dbReference type="OrthoDB" id="10621439at2759"/>
<dbReference type="GeneID" id="94834841"/>